<dbReference type="EMBL" id="MFTP01000011">
    <property type="protein sequence ID" value="OGI65874.1"/>
    <property type="molecule type" value="Genomic_DNA"/>
</dbReference>
<gene>
    <name evidence="2" type="ORF">A2647_01545</name>
</gene>
<feature type="transmembrane region" description="Helical" evidence="1">
    <location>
        <begin position="12"/>
        <end position="29"/>
    </location>
</feature>
<keyword evidence="1" id="KW-0812">Transmembrane</keyword>
<name>A0A1F6V8M1_9BACT</name>
<keyword evidence="1" id="KW-0472">Membrane</keyword>
<comment type="caution">
    <text evidence="2">The sequence shown here is derived from an EMBL/GenBank/DDBJ whole genome shotgun (WGS) entry which is preliminary data.</text>
</comment>
<evidence type="ECO:0000313" key="3">
    <source>
        <dbReference type="Proteomes" id="UP000177370"/>
    </source>
</evidence>
<reference evidence="2 3" key="1">
    <citation type="journal article" date="2016" name="Nat. Commun.">
        <title>Thousands of microbial genomes shed light on interconnected biogeochemical processes in an aquifer system.</title>
        <authorList>
            <person name="Anantharaman K."/>
            <person name="Brown C.T."/>
            <person name="Hug L.A."/>
            <person name="Sharon I."/>
            <person name="Castelle C.J."/>
            <person name="Probst A.J."/>
            <person name="Thomas B.C."/>
            <person name="Singh A."/>
            <person name="Wilkins M.J."/>
            <person name="Karaoz U."/>
            <person name="Brodie E.L."/>
            <person name="Williams K.H."/>
            <person name="Hubbard S.S."/>
            <person name="Banfield J.F."/>
        </authorList>
    </citation>
    <scope>NUCLEOTIDE SEQUENCE [LARGE SCALE GENOMIC DNA]</scope>
</reference>
<accession>A0A1F6V8M1</accession>
<dbReference type="Proteomes" id="UP000177370">
    <property type="component" value="Unassembled WGS sequence"/>
</dbReference>
<protein>
    <submittedName>
        <fullName evidence="2">Uncharacterized protein</fullName>
    </submittedName>
</protein>
<sequence>MKKILKNKKILLLLIIGIGIIVIIFNLYSKNQSLEFQVYSTKSSPDVELYNALSFNSQNIASGEVVGFVSFYFNTDKQPRDLRQYIKITPSNDFDEKGKQIFYEVDIVKVGNLPIHYFDPVPLSVKEVKDNVITLTDKSDNLFKINKITRKIVMSDNTGDQTVLITSESSFRDFQNKLLK</sequence>
<proteinExistence type="predicted"/>
<evidence type="ECO:0000313" key="2">
    <source>
        <dbReference type="EMBL" id="OGI65874.1"/>
    </source>
</evidence>
<keyword evidence="1" id="KW-1133">Transmembrane helix</keyword>
<dbReference type="AlphaFoldDB" id="A0A1F6V8M1"/>
<evidence type="ECO:0000256" key="1">
    <source>
        <dbReference type="SAM" id="Phobius"/>
    </source>
</evidence>
<organism evidence="2 3">
    <name type="scientific">Candidatus Nomurabacteria bacterium RIFCSPHIGHO2_01_FULL_40_24b</name>
    <dbReference type="NCBI Taxonomy" id="1801739"/>
    <lineage>
        <taxon>Bacteria</taxon>
        <taxon>Candidatus Nomuraibacteriota</taxon>
    </lineage>
</organism>